<dbReference type="InterPro" id="IPR014757">
    <property type="entry name" value="Tscrpt_reg_IclR_C"/>
</dbReference>
<dbReference type="Proteomes" id="UP001257060">
    <property type="component" value="Unassembled WGS sequence"/>
</dbReference>
<dbReference type="PANTHER" id="PTHR30136">
    <property type="entry name" value="HELIX-TURN-HELIX TRANSCRIPTIONAL REGULATOR, ICLR FAMILY"/>
    <property type="match status" value="1"/>
</dbReference>
<dbReference type="PROSITE" id="PS51078">
    <property type="entry name" value="ICLR_ED"/>
    <property type="match status" value="1"/>
</dbReference>
<comment type="caution">
    <text evidence="2">The sequence shown here is derived from an EMBL/GenBank/DDBJ whole genome shotgun (WGS) entry which is preliminary data.</text>
</comment>
<dbReference type="SUPFAM" id="SSF55781">
    <property type="entry name" value="GAF domain-like"/>
    <property type="match status" value="1"/>
</dbReference>
<evidence type="ECO:0000259" key="1">
    <source>
        <dbReference type="PROSITE" id="PS51078"/>
    </source>
</evidence>
<evidence type="ECO:0000313" key="3">
    <source>
        <dbReference type="Proteomes" id="UP001257060"/>
    </source>
</evidence>
<protein>
    <submittedName>
        <fullName evidence="2">IclR family transcriptional regulator C-terminal domain-containing protein</fullName>
    </submittedName>
</protein>
<organism evidence="2 3">
    <name type="scientific">Halogeometricum salsisoli</name>
    <dbReference type="NCBI Taxonomy" id="2950536"/>
    <lineage>
        <taxon>Archaea</taxon>
        <taxon>Methanobacteriati</taxon>
        <taxon>Methanobacteriota</taxon>
        <taxon>Stenosarchaea group</taxon>
        <taxon>Halobacteria</taxon>
        <taxon>Halobacteriales</taxon>
        <taxon>Haloferacaceae</taxon>
        <taxon>Halogeometricum</taxon>
    </lineage>
</organism>
<dbReference type="Pfam" id="PF01614">
    <property type="entry name" value="IclR_C"/>
    <property type="match status" value="1"/>
</dbReference>
<name>A0ABU2GJI7_9EURY</name>
<reference evidence="2 3" key="1">
    <citation type="submission" date="2022-06" db="EMBL/GenBank/DDBJ databases">
        <title>Halogeometricum sp. a new haloarchaeum isolate from saline soil.</title>
        <authorList>
            <person name="Strakova D."/>
            <person name="Galisteo C."/>
            <person name="Sanchez-Porro C."/>
            <person name="Ventosa A."/>
        </authorList>
    </citation>
    <scope>NUCLEOTIDE SEQUENCE [LARGE SCALE GENOMIC DNA]</scope>
    <source>
        <strain evidence="2 3">S1BR25-6</strain>
    </source>
</reference>
<gene>
    <name evidence="2" type="ORF">NDI76_19770</name>
</gene>
<dbReference type="EMBL" id="JAMQOP010000005">
    <property type="protein sequence ID" value="MDS0300986.1"/>
    <property type="molecule type" value="Genomic_DNA"/>
</dbReference>
<feature type="domain" description="IclR-ED" evidence="1">
    <location>
        <begin position="1"/>
        <end position="84"/>
    </location>
</feature>
<proteinExistence type="predicted"/>
<evidence type="ECO:0000313" key="2">
    <source>
        <dbReference type="EMBL" id="MDS0300986.1"/>
    </source>
</evidence>
<dbReference type="InterPro" id="IPR050707">
    <property type="entry name" value="HTH_MetabolicPath_Reg"/>
</dbReference>
<dbReference type="InterPro" id="IPR029016">
    <property type="entry name" value="GAF-like_dom_sf"/>
</dbReference>
<dbReference type="PANTHER" id="PTHR30136:SF35">
    <property type="entry name" value="HTH-TYPE TRANSCRIPTIONAL REGULATOR RV1719"/>
    <property type="match status" value="1"/>
</dbReference>
<sequence length="84" mass="9397">MTDRETLFEELEEVRERGVSFECGEYKTGMQTISSPILDDTGQVLGGLSVLGPAHRLKEPEVEAELQDKLLSSVNIIELNYNAR</sequence>
<keyword evidence="3" id="KW-1185">Reference proteome</keyword>
<dbReference type="Gene3D" id="3.30.450.40">
    <property type="match status" value="1"/>
</dbReference>
<accession>A0ABU2GJI7</accession>